<protein>
    <recommendedName>
        <fullName evidence="3">Sulfotransferase</fullName>
        <ecNumber evidence="3">2.8.2.-</ecNumber>
    </recommendedName>
</protein>
<sequence>MEKLDDEFLSSLPKQKWCRDDLVYQFDGFWFRLPYLEGTLKFLKNFHPLSSDVIIASFPKTGTTWLKSLLFAITNRSSKDSLNSTNPHDLVPTLELQVYSSDETADEALESSNGNARIFSTHVPYQFLSKSAIHPSECRIVYVTRNPKDTLISLWHFVEKSQMSVIKPWTIEEAVDRFCDGVVPYGPYYDHVLRFQKESLERPKKVYFVSYEELKNDTKNQVKKLAEFLGCPFDKEEEAEEIVKLCDIQTLKKHEVNRSSDFPKWFELPYNSFFRQGEVGDYKNYLNSQMIQRIDDMTKDKFHGAGFMFGV</sequence>
<dbReference type="GO" id="GO:0008146">
    <property type="term" value="F:sulfotransferase activity"/>
    <property type="evidence" value="ECO:0007669"/>
    <property type="project" value="InterPro"/>
</dbReference>
<proteinExistence type="inferred from homology"/>
<evidence type="ECO:0000259" key="4">
    <source>
        <dbReference type="Pfam" id="PF00685"/>
    </source>
</evidence>
<evidence type="ECO:0000256" key="3">
    <source>
        <dbReference type="RuleBase" id="RU361155"/>
    </source>
</evidence>
<comment type="similarity">
    <text evidence="1 3">Belongs to the sulfotransferase 1 family.</text>
</comment>
<evidence type="ECO:0000313" key="5">
    <source>
        <dbReference type="EMBL" id="KAK1383490.1"/>
    </source>
</evidence>
<keyword evidence="2 3" id="KW-0808">Transferase</keyword>
<dbReference type="InterPro" id="IPR000863">
    <property type="entry name" value="Sulfotransferase_dom"/>
</dbReference>
<accession>A0AAD8MNS2</accession>
<dbReference type="Pfam" id="PF00685">
    <property type="entry name" value="Sulfotransfer_1"/>
    <property type="match status" value="1"/>
</dbReference>
<dbReference type="AlphaFoldDB" id="A0AAD8MNS2"/>
<dbReference type="Proteomes" id="UP001237642">
    <property type="component" value="Unassembled WGS sequence"/>
</dbReference>
<organism evidence="5 6">
    <name type="scientific">Heracleum sosnowskyi</name>
    <dbReference type="NCBI Taxonomy" id="360622"/>
    <lineage>
        <taxon>Eukaryota</taxon>
        <taxon>Viridiplantae</taxon>
        <taxon>Streptophyta</taxon>
        <taxon>Embryophyta</taxon>
        <taxon>Tracheophyta</taxon>
        <taxon>Spermatophyta</taxon>
        <taxon>Magnoliopsida</taxon>
        <taxon>eudicotyledons</taxon>
        <taxon>Gunneridae</taxon>
        <taxon>Pentapetalae</taxon>
        <taxon>asterids</taxon>
        <taxon>campanulids</taxon>
        <taxon>Apiales</taxon>
        <taxon>Apiaceae</taxon>
        <taxon>Apioideae</taxon>
        <taxon>apioid superclade</taxon>
        <taxon>Tordylieae</taxon>
        <taxon>Tordyliinae</taxon>
        <taxon>Heracleum</taxon>
    </lineage>
</organism>
<feature type="domain" description="Sulfotransferase" evidence="4">
    <location>
        <begin position="51"/>
        <end position="305"/>
    </location>
</feature>
<reference evidence="5" key="1">
    <citation type="submission" date="2023-02" db="EMBL/GenBank/DDBJ databases">
        <title>Genome of toxic invasive species Heracleum sosnowskyi carries increased number of genes despite the absence of recent whole-genome duplications.</title>
        <authorList>
            <person name="Schelkunov M."/>
            <person name="Shtratnikova V."/>
            <person name="Makarenko M."/>
            <person name="Klepikova A."/>
            <person name="Omelchenko D."/>
            <person name="Novikova G."/>
            <person name="Obukhova E."/>
            <person name="Bogdanov V."/>
            <person name="Penin A."/>
            <person name="Logacheva M."/>
        </authorList>
    </citation>
    <scope>NUCLEOTIDE SEQUENCE</scope>
    <source>
        <strain evidence="5">Hsosn_3</strain>
        <tissue evidence="5">Leaf</tissue>
    </source>
</reference>
<dbReference type="Gene3D" id="3.40.50.300">
    <property type="entry name" value="P-loop containing nucleotide triphosphate hydrolases"/>
    <property type="match status" value="1"/>
</dbReference>
<keyword evidence="6" id="KW-1185">Reference proteome</keyword>
<gene>
    <name evidence="5" type="ORF">POM88_021225</name>
</gene>
<comment type="caution">
    <text evidence="5">The sequence shown here is derived from an EMBL/GenBank/DDBJ whole genome shotgun (WGS) entry which is preliminary data.</text>
</comment>
<evidence type="ECO:0000313" key="6">
    <source>
        <dbReference type="Proteomes" id="UP001237642"/>
    </source>
</evidence>
<evidence type="ECO:0000256" key="2">
    <source>
        <dbReference type="ARBA" id="ARBA00022679"/>
    </source>
</evidence>
<dbReference type="InterPro" id="IPR027417">
    <property type="entry name" value="P-loop_NTPase"/>
</dbReference>
<dbReference type="SUPFAM" id="SSF52540">
    <property type="entry name" value="P-loop containing nucleoside triphosphate hydrolases"/>
    <property type="match status" value="1"/>
</dbReference>
<evidence type="ECO:0000256" key="1">
    <source>
        <dbReference type="ARBA" id="ARBA00005771"/>
    </source>
</evidence>
<dbReference type="EC" id="2.8.2.-" evidence="3"/>
<reference evidence="5" key="2">
    <citation type="submission" date="2023-05" db="EMBL/GenBank/DDBJ databases">
        <authorList>
            <person name="Schelkunov M.I."/>
        </authorList>
    </citation>
    <scope>NUCLEOTIDE SEQUENCE</scope>
    <source>
        <strain evidence="5">Hsosn_3</strain>
        <tissue evidence="5">Leaf</tissue>
    </source>
</reference>
<dbReference type="PANTHER" id="PTHR11783">
    <property type="entry name" value="SULFOTRANSFERASE SULT"/>
    <property type="match status" value="1"/>
</dbReference>
<dbReference type="EMBL" id="JAUIZM010000005">
    <property type="protein sequence ID" value="KAK1383490.1"/>
    <property type="molecule type" value="Genomic_DNA"/>
</dbReference>
<name>A0AAD8MNS2_9APIA</name>